<protein>
    <submittedName>
        <fullName evidence="2">Uncharacterized protein</fullName>
    </submittedName>
</protein>
<feature type="region of interest" description="Disordered" evidence="1">
    <location>
        <begin position="299"/>
        <end position="325"/>
    </location>
</feature>
<keyword evidence="3" id="KW-1185">Reference proteome</keyword>
<feature type="compositionally biased region" description="Polar residues" evidence="1">
    <location>
        <begin position="159"/>
        <end position="174"/>
    </location>
</feature>
<proteinExistence type="predicted"/>
<feature type="region of interest" description="Disordered" evidence="1">
    <location>
        <begin position="440"/>
        <end position="468"/>
    </location>
</feature>
<dbReference type="Proteomes" id="UP000594262">
    <property type="component" value="Unplaced"/>
</dbReference>
<evidence type="ECO:0000256" key="1">
    <source>
        <dbReference type="SAM" id="MobiDB-lite"/>
    </source>
</evidence>
<organism evidence="2 3">
    <name type="scientific">Clytia hemisphaerica</name>
    <dbReference type="NCBI Taxonomy" id="252671"/>
    <lineage>
        <taxon>Eukaryota</taxon>
        <taxon>Metazoa</taxon>
        <taxon>Cnidaria</taxon>
        <taxon>Hydrozoa</taxon>
        <taxon>Hydroidolina</taxon>
        <taxon>Leptothecata</taxon>
        <taxon>Obeliida</taxon>
        <taxon>Clytiidae</taxon>
        <taxon>Clytia</taxon>
    </lineage>
</organism>
<reference evidence="2" key="1">
    <citation type="submission" date="2021-01" db="UniProtKB">
        <authorList>
            <consortium name="EnsemblMetazoa"/>
        </authorList>
    </citation>
    <scope>IDENTIFICATION</scope>
</reference>
<name>A0A7M5X930_9CNID</name>
<dbReference type="EnsemblMetazoa" id="CLYHEMT018699.1">
    <property type="protein sequence ID" value="CLYHEMP018699.1"/>
    <property type="gene ID" value="CLYHEMG018699"/>
</dbReference>
<feature type="compositionally biased region" description="Basic and acidic residues" evidence="1">
    <location>
        <begin position="204"/>
        <end position="214"/>
    </location>
</feature>
<accession>A0A7M5X930</accession>
<dbReference type="AlphaFoldDB" id="A0A7M5X930"/>
<evidence type="ECO:0000313" key="3">
    <source>
        <dbReference type="Proteomes" id="UP000594262"/>
    </source>
</evidence>
<sequence>SILKQLWINCNAATMVSLPRPKLFRKRAKQKKDNSSFVNFFNNVTVFFATVFNTKNNEQATREKRPRTANWKRGKNRVSPVNVSAGKSAATNGFEAVYQEPCCSKSLCPSSGMNEPFDHVGNNIRNMPSIGESTKPAPKKLVVEISFSRKKTTKKLKFDSSQPQDHLESINPSPLVSPDVLEISDSKDLPSSARPQTEMESSDVSDKPMKEKVNDNPTALGETDNAPNGAVQQDLKDLCEALKLSEGFGYDTVSDDSDPAGSKNNGSAYDNSKYENETKMSKADVNELLDVLRSSEGYGYQVKPKSPAPQTAPQTPLEADSTCDKKNGEKISESEMSSLFEVLRLSQGYGYNIEDAESATDVDNAMTDIKHDCQPKCNGSSHDEPFDFSGLRDVLALANGFQNERGTLKCIENKCDHCKSVGTDSNIAIDKCADVADEPEQPKFKHVQADAQSTRDTLTAGRRPFSVP</sequence>
<feature type="region of interest" description="Disordered" evidence="1">
    <location>
        <begin position="250"/>
        <end position="278"/>
    </location>
</feature>
<feature type="region of interest" description="Disordered" evidence="1">
    <location>
        <begin position="152"/>
        <end position="230"/>
    </location>
</feature>
<evidence type="ECO:0000313" key="2">
    <source>
        <dbReference type="EnsemblMetazoa" id="CLYHEMP018699.1"/>
    </source>
</evidence>